<dbReference type="InterPro" id="IPR005225">
    <property type="entry name" value="Small_GTP-bd"/>
</dbReference>
<comment type="similarity">
    <text evidence="1">Belongs to the TRAFAC class OBG-HflX-like GTPase superfamily. OBG GTPase family.</text>
</comment>
<evidence type="ECO:0000256" key="1">
    <source>
        <dbReference type="ARBA" id="ARBA00007699"/>
    </source>
</evidence>
<dbReference type="PANTHER" id="PTHR11702">
    <property type="entry name" value="DEVELOPMENTALLY REGULATED GTP-BINDING PROTEIN-RELATED"/>
    <property type="match status" value="1"/>
</dbReference>
<feature type="domain" description="OBG-type G" evidence="6">
    <location>
        <begin position="233"/>
        <end position="398"/>
    </location>
</feature>
<dbReference type="PROSITE" id="PS51883">
    <property type="entry name" value="OBG"/>
    <property type="match status" value="1"/>
</dbReference>
<dbReference type="CDD" id="cd01898">
    <property type="entry name" value="Obg"/>
    <property type="match status" value="1"/>
</dbReference>
<evidence type="ECO:0000256" key="4">
    <source>
        <dbReference type="ARBA" id="ARBA00023134"/>
    </source>
</evidence>
<protein>
    <submittedName>
        <fullName evidence="8">Mitochondrial ribosome-associated GTPase 2-like</fullName>
    </submittedName>
</protein>
<dbReference type="GO" id="GO:0003924">
    <property type="term" value="F:GTPase activity"/>
    <property type="evidence" value="ECO:0007669"/>
    <property type="project" value="InterPro"/>
</dbReference>
<dbReference type="GO" id="GO:0000287">
    <property type="term" value="F:magnesium ion binding"/>
    <property type="evidence" value="ECO:0007669"/>
    <property type="project" value="InterPro"/>
</dbReference>
<evidence type="ECO:0000313" key="8">
    <source>
        <dbReference type="EMBL" id="CAI9744258.1"/>
    </source>
</evidence>
<keyword evidence="3" id="KW-0547">Nucleotide-binding</keyword>
<evidence type="ECO:0000259" key="7">
    <source>
        <dbReference type="PROSITE" id="PS51883"/>
    </source>
</evidence>
<proteinExistence type="inferred from homology"/>
<dbReference type="InterPro" id="IPR045086">
    <property type="entry name" value="OBG_GTPase"/>
</dbReference>
<dbReference type="GO" id="GO:0005525">
    <property type="term" value="F:GTP binding"/>
    <property type="evidence" value="ECO:0007669"/>
    <property type="project" value="UniProtKB-KW"/>
</dbReference>
<dbReference type="Pfam" id="PF01926">
    <property type="entry name" value="MMR_HSR1"/>
    <property type="match status" value="1"/>
</dbReference>
<dbReference type="InterPro" id="IPR006073">
    <property type="entry name" value="GTP-bd"/>
</dbReference>
<dbReference type="InterPro" id="IPR006169">
    <property type="entry name" value="GTP1_OBG_dom"/>
</dbReference>
<organism evidence="8 9">
    <name type="scientific">Octopus vulgaris</name>
    <name type="common">Common octopus</name>
    <dbReference type="NCBI Taxonomy" id="6645"/>
    <lineage>
        <taxon>Eukaryota</taxon>
        <taxon>Metazoa</taxon>
        <taxon>Spiralia</taxon>
        <taxon>Lophotrochozoa</taxon>
        <taxon>Mollusca</taxon>
        <taxon>Cephalopoda</taxon>
        <taxon>Coleoidea</taxon>
        <taxon>Octopodiformes</taxon>
        <taxon>Octopoda</taxon>
        <taxon>Incirrata</taxon>
        <taxon>Octopodidae</taxon>
        <taxon>Octopus</taxon>
    </lineage>
</organism>
<dbReference type="Pfam" id="PF01018">
    <property type="entry name" value="GTP1_OBG"/>
    <property type="match status" value="1"/>
</dbReference>
<dbReference type="EMBL" id="OX597843">
    <property type="protein sequence ID" value="CAI9744258.1"/>
    <property type="molecule type" value="Genomic_DNA"/>
</dbReference>
<dbReference type="InterPro" id="IPR036726">
    <property type="entry name" value="GTP1_OBG_dom_sf"/>
</dbReference>
<evidence type="ECO:0000313" key="9">
    <source>
        <dbReference type="Proteomes" id="UP001162480"/>
    </source>
</evidence>
<dbReference type="SUPFAM" id="SSF82051">
    <property type="entry name" value="Obg GTP-binding protein N-terminal domain"/>
    <property type="match status" value="1"/>
</dbReference>
<feature type="compositionally biased region" description="Acidic residues" evidence="5">
    <location>
        <begin position="407"/>
        <end position="418"/>
    </location>
</feature>
<evidence type="ECO:0000256" key="3">
    <source>
        <dbReference type="ARBA" id="ARBA00022741"/>
    </source>
</evidence>
<evidence type="ECO:0000256" key="2">
    <source>
        <dbReference type="ARBA" id="ARBA00022517"/>
    </source>
</evidence>
<dbReference type="PRINTS" id="PR00326">
    <property type="entry name" value="GTP1OBG"/>
</dbReference>
<dbReference type="PROSITE" id="PS51710">
    <property type="entry name" value="G_OBG"/>
    <property type="match status" value="1"/>
</dbReference>
<dbReference type="HAMAP" id="MF_01454">
    <property type="entry name" value="GTPase_Obg"/>
    <property type="match status" value="1"/>
</dbReference>
<keyword evidence="9" id="KW-1185">Reference proteome</keyword>
<accession>A0AA36C0V4</accession>
<dbReference type="AlphaFoldDB" id="A0AA36C0V4"/>
<dbReference type="InterPro" id="IPR014100">
    <property type="entry name" value="GTP-bd_Obg/CgtA"/>
</dbReference>
<dbReference type="FunFam" id="2.70.210.12:FF:000001">
    <property type="entry name" value="GTPase Obg"/>
    <property type="match status" value="1"/>
</dbReference>
<dbReference type="SUPFAM" id="SSF52540">
    <property type="entry name" value="P-loop containing nucleoside triphosphate hydrolases"/>
    <property type="match status" value="1"/>
</dbReference>
<dbReference type="NCBIfam" id="TIGR02729">
    <property type="entry name" value="Obg_CgtA"/>
    <property type="match status" value="1"/>
</dbReference>
<feature type="region of interest" description="Disordered" evidence="5">
    <location>
        <begin position="401"/>
        <end position="430"/>
    </location>
</feature>
<dbReference type="PANTHER" id="PTHR11702:SF31">
    <property type="entry name" value="MITOCHONDRIAL RIBOSOME-ASSOCIATED GTPASE 2"/>
    <property type="match status" value="1"/>
</dbReference>
<feature type="domain" description="Obg" evidence="7">
    <location>
        <begin position="77"/>
        <end position="232"/>
    </location>
</feature>
<dbReference type="Gene3D" id="3.40.50.300">
    <property type="entry name" value="P-loop containing nucleotide triphosphate hydrolases"/>
    <property type="match status" value="1"/>
</dbReference>
<dbReference type="Proteomes" id="UP001162480">
    <property type="component" value="Chromosome 30"/>
</dbReference>
<dbReference type="NCBIfam" id="NF008956">
    <property type="entry name" value="PRK12299.1"/>
    <property type="match status" value="1"/>
</dbReference>
<reference evidence="8" key="1">
    <citation type="submission" date="2023-08" db="EMBL/GenBank/DDBJ databases">
        <authorList>
            <person name="Alioto T."/>
            <person name="Alioto T."/>
            <person name="Gomez Garrido J."/>
        </authorList>
    </citation>
    <scope>NUCLEOTIDE SEQUENCE</scope>
</reference>
<dbReference type="Gene3D" id="2.70.210.12">
    <property type="entry name" value="GTP1/OBG domain"/>
    <property type="match status" value="1"/>
</dbReference>
<dbReference type="NCBIfam" id="TIGR00231">
    <property type="entry name" value="small_GTP"/>
    <property type="match status" value="1"/>
</dbReference>
<sequence>MRVIASCFGSRDLSSGINYLDCRPQIMLNYCRLYLIPAALRRVGQRYVSEQGFKYGFTPPQALKNKKPRAQTSENDRPFIDYKEVQVTAGRGGDGCLSFLRLPQNEWAGPDGGDGGNGGHVVFEANRNFKSLGHVKTLIYGKDGANGRNNNRHGKNAGHFIVNVPVGTMVRNEQMEILGNLKKAGSYFLAARGGAGGKGNRFFLTNEERAPSCAETGAEGEQRRLSLELQALAHVGLIGFPNAGKSTLLRAISRARPRVAAYPFTTLNPHIGMIDYDDYIQVAVADIPGLIEGAHLNKGLGYSFLRHIERCTCLLYVVDLSGHKCWTQLTALKAELEHYQPGLSKRPHAIVANKIDIPWAQKNLEELKGHVDIPIFALSAKNKQNISPLVDHVRTLYDDNVRNHDSEDSDNDDDDDDGGGGGYGGRRTYL</sequence>
<dbReference type="GO" id="GO:0005739">
    <property type="term" value="C:mitochondrion"/>
    <property type="evidence" value="ECO:0007669"/>
    <property type="project" value="TreeGrafter"/>
</dbReference>
<name>A0AA36C0V4_OCTVU</name>
<keyword evidence="2" id="KW-0690">Ribosome biogenesis</keyword>
<dbReference type="GO" id="GO:0042254">
    <property type="term" value="P:ribosome biogenesis"/>
    <property type="evidence" value="ECO:0007669"/>
    <property type="project" value="UniProtKB-UniRule"/>
</dbReference>
<feature type="compositionally biased region" description="Gly residues" evidence="5">
    <location>
        <begin position="419"/>
        <end position="430"/>
    </location>
</feature>
<dbReference type="InterPro" id="IPR031167">
    <property type="entry name" value="G_OBG"/>
</dbReference>
<evidence type="ECO:0000259" key="6">
    <source>
        <dbReference type="PROSITE" id="PS51710"/>
    </source>
</evidence>
<keyword evidence="4" id="KW-0342">GTP-binding</keyword>
<gene>
    <name evidence="8" type="ORF">OCTVUL_1B030577</name>
</gene>
<evidence type="ECO:0000256" key="5">
    <source>
        <dbReference type="SAM" id="MobiDB-lite"/>
    </source>
</evidence>
<dbReference type="InterPro" id="IPR027417">
    <property type="entry name" value="P-loop_NTPase"/>
</dbReference>